<accession>A0A0F9FHD0</accession>
<sequence length="70" mass="8233">MIHKCEVFNSCKENCEENCGKKARFKIVDCGCEYGGDYKKPFWVCDDCIKHFIVENEYKPHYILLEVCST</sequence>
<comment type="caution">
    <text evidence="1">The sequence shown here is derived from an EMBL/GenBank/DDBJ whole genome shotgun (WGS) entry which is preliminary data.</text>
</comment>
<reference evidence="1" key="1">
    <citation type="journal article" date="2015" name="Nature">
        <title>Complex archaea that bridge the gap between prokaryotes and eukaryotes.</title>
        <authorList>
            <person name="Spang A."/>
            <person name="Saw J.H."/>
            <person name="Jorgensen S.L."/>
            <person name="Zaremba-Niedzwiedzka K."/>
            <person name="Martijn J."/>
            <person name="Lind A.E."/>
            <person name="van Eijk R."/>
            <person name="Schleper C."/>
            <person name="Guy L."/>
            <person name="Ettema T.J."/>
        </authorList>
    </citation>
    <scope>NUCLEOTIDE SEQUENCE</scope>
</reference>
<organism evidence="1">
    <name type="scientific">marine sediment metagenome</name>
    <dbReference type="NCBI Taxonomy" id="412755"/>
    <lineage>
        <taxon>unclassified sequences</taxon>
        <taxon>metagenomes</taxon>
        <taxon>ecological metagenomes</taxon>
    </lineage>
</organism>
<proteinExistence type="predicted"/>
<dbReference type="AlphaFoldDB" id="A0A0F9FHD0"/>
<name>A0A0F9FHD0_9ZZZZ</name>
<protein>
    <submittedName>
        <fullName evidence="1">Uncharacterized protein</fullName>
    </submittedName>
</protein>
<gene>
    <name evidence="1" type="ORF">LCGC14_2030790</name>
</gene>
<dbReference type="EMBL" id="LAZR01023632">
    <property type="protein sequence ID" value="KKL77851.1"/>
    <property type="molecule type" value="Genomic_DNA"/>
</dbReference>
<evidence type="ECO:0000313" key="1">
    <source>
        <dbReference type="EMBL" id="KKL77851.1"/>
    </source>
</evidence>